<feature type="domain" description="SGNH hydrolase-type esterase" evidence="3">
    <location>
        <begin position="62"/>
        <end position="298"/>
    </location>
</feature>
<dbReference type="CDD" id="cd01823">
    <property type="entry name" value="SEST_like"/>
    <property type="match status" value="1"/>
</dbReference>
<dbReference type="InterPro" id="IPR013830">
    <property type="entry name" value="SGNH_hydro"/>
</dbReference>
<dbReference type="PANTHER" id="PTHR37981:SF1">
    <property type="entry name" value="SGNH HYDROLASE-TYPE ESTERASE DOMAIN-CONTAINING PROTEIN"/>
    <property type="match status" value="1"/>
</dbReference>
<name>A0A1H4VI06_RHOJO</name>
<dbReference type="GO" id="GO:0019433">
    <property type="term" value="P:triglyceride catabolic process"/>
    <property type="evidence" value="ECO:0007669"/>
    <property type="project" value="TreeGrafter"/>
</dbReference>
<sequence length="313" mass="32723">MARWERWPIGRCSAGTTDCRAEPRLTLLRAGVLACTLLALTAAVPAAATAEDAPRPGPSYVALGDSRASGPLIEVSAHRDLCLRSPDLNYPAKLGQLIGAATVTDVTCSAATPAHVITTPQFVGTNFAPPQIDALRADTDVVTLSIGGGGSNHQPVSVRCGAIAPGVDTGCRDDPRAEQLAVEGIAKMAPQVDAVVAAIVAKAPHAEVYLIGHGGSVGRRGCWPELPVSDADAVWLARYFERFNQIYVDAAARYGVHYIDIAKAAVDGGHDACAPTGQRWFEGLLPQSPAEPVHPNALAMTAIAEMVADDLQR</sequence>
<dbReference type="InterPro" id="IPR036514">
    <property type="entry name" value="SGNH_hydro_sf"/>
</dbReference>
<organism evidence="4 5">
    <name type="scientific">Rhodococcus jostii</name>
    <dbReference type="NCBI Taxonomy" id="132919"/>
    <lineage>
        <taxon>Bacteria</taxon>
        <taxon>Bacillati</taxon>
        <taxon>Actinomycetota</taxon>
        <taxon>Actinomycetes</taxon>
        <taxon>Mycobacteriales</taxon>
        <taxon>Nocardiaceae</taxon>
        <taxon>Rhodococcus</taxon>
    </lineage>
</organism>
<evidence type="ECO:0000256" key="1">
    <source>
        <dbReference type="PIRSR" id="PIRSR637460-1"/>
    </source>
</evidence>
<dbReference type="AlphaFoldDB" id="A0A1H4VI06"/>
<feature type="disulfide bond" evidence="2">
    <location>
        <begin position="160"/>
        <end position="171"/>
    </location>
</feature>
<feature type="disulfide bond" evidence="2">
    <location>
        <begin position="82"/>
        <end position="108"/>
    </location>
</feature>
<dbReference type="InterPro" id="IPR037460">
    <property type="entry name" value="SEST-like"/>
</dbReference>
<evidence type="ECO:0000256" key="2">
    <source>
        <dbReference type="PIRSR" id="PIRSR637460-2"/>
    </source>
</evidence>
<reference evidence="5" key="1">
    <citation type="submission" date="2016-10" db="EMBL/GenBank/DDBJ databases">
        <authorList>
            <person name="Varghese N."/>
        </authorList>
    </citation>
    <scope>NUCLEOTIDE SEQUENCE [LARGE SCALE GENOMIC DNA]</scope>
    <source>
        <strain evidence="5">DSM 44719</strain>
    </source>
</reference>
<keyword evidence="4" id="KW-0378">Hydrolase</keyword>
<dbReference type="SUPFAM" id="SSF52266">
    <property type="entry name" value="SGNH hydrolase"/>
    <property type="match status" value="1"/>
</dbReference>
<gene>
    <name evidence="4" type="ORF">SAMN04490220_2629</name>
</gene>
<feature type="disulfide bond" evidence="2">
    <location>
        <begin position="222"/>
        <end position="273"/>
    </location>
</feature>
<feature type="active site" description="Nucleophile" evidence="1">
    <location>
        <position position="66"/>
    </location>
</feature>
<dbReference type="Pfam" id="PF13472">
    <property type="entry name" value="Lipase_GDSL_2"/>
    <property type="match status" value="1"/>
</dbReference>
<feature type="active site" evidence="1">
    <location>
        <position position="294"/>
    </location>
</feature>
<protein>
    <submittedName>
        <fullName evidence="4">GDSL-like Lipase/Acylhydrolase family protein</fullName>
    </submittedName>
</protein>
<dbReference type="PANTHER" id="PTHR37981">
    <property type="entry name" value="LIPASE 2"/>
    <property type="match status" value="1"/>
</dbReference>
<accession>A0A1H4VI06</accession>
<dbReference type="EMBL" id="FNTL01000004">
    <property type="protein sequence ID" value="SEC80583.1"/>
    <property type="molecule type" value="Genomic_DNA"/>
</dbReference>
<evidence type="ECO:0000259" key="3">
    <source>
        <dbReference type="Pfam" id="PF13472"/>
    </source>
</evidence>
<dbReference type="Proteomes" id="UP000183407">
    <property type="component" value="Unassembled WGS sequence"/>
</dbReference>
<dbReference type="GO" id="GO:0004806">
    <property type="term" value="F:triacylglycerol lipase activity"/>
    <property type="evidence" value="ECO:0007669"/>
    <property type="project" value="TreeGrafter"/>
</dbReference>
<evidence type="ECO:0000313" key="4">
    <source>
        <dbReference type="EMBL" id="SEC80583.1"/>
    </source>
</evidence>
<evidence type="ECO:0000313" key="5">
    <source>
        <dbReference type="Proteomes" id="UP000183407"/>
    </source>
</evidence>
<proteinExistence type="predicted"/>
<keyword evidence="2" id="KW-1015">Disulfide bond</keyword>
<dbReference type="Gene3D" id="3.40.50.1110">
    <property type="entry name" value="SGNH hydrolase"/>
    <property type="match status" value="1"/>
</dbReference>